<proteinExistence type="predicted"/>
<evidence type="ECO:0000313" key="5">
    <source>
        <dbReference type="Proteomes" id="UP001227230"/>
    </source>
</evidence>
<protein>
    <recommendedName>
        <fullName evidence="3">F-box domain-containing protein</fullName>
    </recommendedName>
</protein>
<dbReference type="Proteomes" id="UP001227230">
    <property type="component" value="Chromosome 11"/>
</dbReference>
<sequence length="505" mass="57505">MLMVKLVLKAFLPHLICFIWNDVEMSYYMLSSLPLDISTEKARGSIEREREREREREKERKREIDDFKRELQKRAPNCNSSTQRPLPLLCCQMGSGAVGGDRAGSGLIHTVAHEIPASHPSKPIYAVIVAAMATTATVAARAALPHDLIINILTRLPAKALCKFRCVSKQWLNLISDPYFVSLHHTRSRSNPNLLLVRSSPHDATDASNENLTLHITCSQMNSYSDHEFAVTIKESTVHMLPSRWDLVFFAGENAFYVCNPSIQEFFKLPHCSTCTSGEVNAGLGFNSATKEYVLVHLFDRSMDTYEYDIGIEVLRLSECRLGGSDSGSWKVVEGKNCPCQIRGWGVFVGNSFYWMIWDEFEQPGEEAIVCFDLDREEFGVVAAPKGCFDTEEVWFLVELRGFLCLVDSTTRPFTIDIWMMKDCEKVGEWVREYSIDLSGFSIKIVKSIVPLDYRDGEILMDSNRESLEAYNVENKSFRRMSNRIEGNWTWLRLYTDSFFSLGST</sequence>
<dbReference type="SMART" id="SM00256">
    <property type="entry name" value="FBOX"/>
    <property type="match status" value="1"/>
</dbReference>
<feature type="region of interest" description="Disordered" evidence="1">
    <location>
        <begin position="42"/>
        <end position="62"/>
    </location>
</feature>
<dbReference type="EMBL" id="CP126658">
    <property type="protein sequence ID" value="WJZ98552.1"/>
    <property type="molecule type" value="Genomic_DNA"/>
</dbReference>
<dbReference type="PROSITE" id="PS50181">
    <property type="entry name" value="FBOX"/>
    <property type="match status" value="1"/>
</dbReference>
<dbReference type="Pfam" id="PF00646">
    <property type="entry name" value="F-box"/>
    <property type="match status" value="1"/>
</dbReference>
<name>A0ABY9CTF5_VITVI</name>
<dbReference type="PANTHER" id="PTHR31111:SF136">
    <property type="entry name" value="F-BOX ASSOCIATED DOMAIN-CONTAINING PROTEIN"/>
    <property type="match status" value="1"/>
</dbReference>
<feature type="chain" id="PRO_5045819624" description="F-box domain-containing protein" evidence="2">
    <location>
        <begin position="18"/>
        <end position="505"/>
    </location>
</feature>
<reference evidence="4 5" key="1">
    <citation type="journal article" date="2023" name="Hortic Res">
        <title>The complete reference genome for grapevine (Vitis vinifera L.) genetics and breeding.</title>
        <authorList>
            <person name="Shi X."/>
            <person name="Cao S."/>
            <person name="Wang X."/>
            <person name="Huang S."/>
            <person name="Wang Y."/>
            <person name="Liu Z."/>
            <person name="Liu W."/>
            <person name="Leng X."/>
            <person name="Peng Y."/>
            <person name="Wang N."/>
            <person name="Wang Y."/>
            <person name="Ma Z."/>
            <person name="Xu X."/>
            <person name="Zhang F."/>
            <person name="Xue H."/>
            <person name="Zhong H."/>
            <person name="Wang Y."/>
            <person name="Zhang K."/>
            <person name="Velt A."/>
            <person name="Avia K."/>
            <person name="Holtgrawe D."/>
            <person name="Grimplet J."/>
            <person name="Matus J.T."/>
            <person name="Ware D."/>
            <person name="Wu X."/>
            <person name="Wang H."/>
            <person name="Liu C."/>
            <person name="Fang Y."/>
            <person name="Rustenholz C."/>
            <person name="Cheng Z."/>
            <person name="Xiao H."/>
            <person name="Zhou Y."/>
        </authorList>
    </citation>
    <scope>NUCLEOTIDE SEQUENCE [LARGE SCALE GENOMIC DNA]</scope>
    <source>
        <strain evidence="5">cv. Pinot noir / PN40024</strain>
        <tissue evidence="4">Leaf</tissue>
    </source>
</reference>
<gene>
    <name evidence="4" type="ORF">VitviT2T_017067</name>
</gene>
<evidence type="ECO:0000256" key="1">
    <source>
        <dbReference type="SAM" id="MobiDB-lite"/>
    </source>
</evidence>
<evidence type="ECO:0000313" key="4">
    <source>
        <dbReference type="EMBL" id="WJZ98552.1"/>
    </source>
</evidence>
<dbReference type="NCBIfam" id="TIGR01640">
    <property type="entry name" value="F_box_assoc_1"/>
    <property type="match status" value="1"/>
</dbReference>
<dbReference type="Gene3D" id="1.20.1280.50">
    <property type="match status" value="1"/>
</dbReference>
<dbReference type="SUPFAM" id="SSF81383">
    <property type="entry name" value="F-box domain"/>
    <property type="match status" value="1"/>
</dbReference>
<evidence type="ECO:0000256" key="2">
    <source>
        <dbReference type="SAM" id="SignalP"/>
    </source>
</evidence>
<dbReference type="InterPro" id="IPR013187">
    <property type="entry name" value="F-box-assoc_dom_typ3"/>
</dbReference>
<keyword evidence="5" id="KW-1185">Reference proteome</keyword>
<feature type="domain" description="F-box" evidence="3">
    <location>
        <begin position="138"/>
        <end position="183"/>
    </location>
</feature>
<dbReference type="Pfam" id="PF08268">
    <property type="entry name" value="FBA_3"/>
    <property type="match status" value="1"/>
</dbReference>
<evidence type="ECO:0000259" key="3">
    <source>
        <dbReference type="PROSITE" id="PS50181"/>
    </source>
</evidence>
<dbReference type="CDD" id="cd22157">
    <property type="entry name" value="F-box_AtFBW1-like"/>
    <property type="match status" value="1"/>
</dbReference>
<dbReference type="InterPro" id="IPR017451">
    <property type="entry name" value="F-box-assoc_interact_dom"/>
</dbReference>
<dbReference type="PANTHER" id="PTHR31111">
    <property type="entry name" value="BNAA05G37150D PROTEIN-RELATED"/>
    <property type="match status" value="1"/>
</dbReference>
<accession>A0ABY9CTF5</accession>
<dbReference type="InterPro" id="IPR036047">
    <property type="entry name" value="F-box-like_dom_sf"/>
</dbReference>
<organism evidence="4 5">
    <name type="scientific">Vitis vinifera</name>
    <name type="common">Grape</name>
    <dbReference type="NCBI Taxonomy" id="29760"/>
    <lineage>
        <taxon>Eukaryota</taxon>
        <taxon>Viridiplantae</taxon>
        <taxon>Streptophyta</taxon>
        <taxon>Embryophyta</taxon>
        <taxon>Tracheophyta</taxon>
        <taxon>Spermatophyta</taxon>
        <taxon>Magnoliopsida</taxon>
        <taxon>eudicotyledons</taxon>
        <taxon>Gunneridae</taxon>
        <taxon>Pentapetalae</taxon>
        <taxon>rosids</taxon>
        <taxon>Vitales</taxon>
        <taxon>Vitaceae</taxon>
        <taxon>Viteae</taxon>
        <taxon>Vitis</taxon>
    </lineage>
</organism>
<dbReference type="InterPro" id="IPR001810">
    <property type="entry name" value="F-box_dom"/>
</dbReference>
<feature type="signal peptide" evidence="2">
    <location>
        <begin position="1"/>
        <end position="17"/>
    </location>
</feature>
<keyword evidence="2" id="KW-0732">Signal</keyword>